<feature type="non-terminal residue" evidence="1">
    <location>
        <position position="38"/>
    </location>
</feature>
<name>A0A392V5D0_9FABA</name>
<accession>A0A392V5D0</accession>
<keyword evidence="1" id="KW-0695">RNA-directed DNA polymerase</keyword>
<evidence type="ECO:0000313" key="1">
    <source>
        <dbReference type="EMBL" id="MCI82141.1"/>
    </source>
</evidence>
<dbReference type="GO" id="GO:0003964">
    <property type="term" value="F:RNA-directed DNA polymerase activity"/>
    <property type="evidence" value="ECO:0007669"/>
    <property type="project" value="UniProtKB-KW"/>
</dbReference>
<proteinExistence type="predicted"/>
<protein>
    <submittedName>
        <fullName evidence="1">Reverse transcriptase</fullName>
    </submittedName>
</protein>
<evidence type="ECO:0000313" key="2">
    <source>
        <dbReference type="Proteomes" id="UP000265520"/>
    </source>
</evidence>
<dbReference type="Proteomes" id="UP000265520">
    <property type="component" value="Unassembled WGS sequence"/>
</dbReference>
<sequence>MMAVKLDMSKAYDRVEWPFVQTVLRSMGFPEGMVAVIM</sequence>
<keyword evidence="1" id="KW-0808">Transferase</keyword>
<keyword evidence="1" id="KW-0548">Nucleotidyltransferase</keyword>
<reference evidence="1 2" key="1">
    <citation type="journal article" date="2018" name="Front. Plant Sci.">
        <title>Red Clover (Trifolium pratense) and Zigzag Clover (T. medium) - A Picture of Genomic Similarities and Differences.</title>
        <authorList>
            <person name="Dluhosova J."/>
            <person name="Istvanek J."/>
            <person name="Nedelnik J."/>
            <person name="Repkova J."/>
        </authorList>
    </citation>
    <scope>NUCLEOTIDE SEQUENCE [LARGE SCALE GENOMIC DNA]</scope>
    <source>
        <strain evidence="2">cv. 10/8</strain>
        <tissue evidence="1">Leaf</tissue>
    </source>
</reference>
<dbReference type="EMBL" id="LXQA011035975">
    <property type="protein sequence ID" value="MCI82141.1"/>
    <property type="molecule type" value="Genomic_DNA"/>
</dbReference>
<organism evidence="1 2">
    <name type="scientific">Trifolium medium</name>
    <dbReference type="NCBI Taxonomy" id="97028"/>
    <lineage>
        <taxon>Eukaryota</taxon>
        <taxon>Viridiplantae</taxon>
        <taxon>Streptophyta</taxon>
        <taxon>Embryophyta</taxon>
        <taxon>Tracheophyta</taxon>
        <taxon>Spermatophyta</taxon>
        <taxon>Magnoliopsida</taxon>
        <taxon>eudicotyledons</taxon>
        <taxon>Gunneridae</taxon>
        <taxon>Pentapetalae</taxon>
        <taxon>rosids</taxon>
        <taxon>fabids</taxon>
        <taxon>Fabales</taxon>
        <taxon>Fabaceae</taxon>
        <taxon>Papilionoideae</taxon>
        <taxon>50 kb inversion clade</taxon>
        <taxon>NPAAA clade</taxon>
        <taxon>Hologalegina</taxon>
        <taxon>IRL clade</taxon>
        <taxon>Trifolieae</taxon>
        <taxon>Trifolium</taxon>
    </lineage>
</organism>
<comment type="caution">
    <text evidence="1">The sequence shown here is derived from an EMBL/GenBank/DDBJ whole genome shotgun (WGS) entry which is preliminary data.</text>
</comment>
<keyword evidence="2" id="KW-1185">Reference proteome</keyword>
<dbReference type="AlphaFoldDB" id="A0A392V5D0"/>